<dbReference type="OrthoDB" id="5198153at2"/>
<accession>M2XGP5</accession>
<keyword evidence="2" id="KW-1185">Reference proteome</keyword>
<comment type="caution">
    <text evidence="1">The sequence shown here is derived from an EMBL/GenBank/DDBJ whole genome shotgun (WGS) entry which is preliminary data.</text>
</comment>
<reference evidence="1 2" key="1">
    <citation type="journal article" date="2013" name="Genome Announc.">
        <title>Draft Genome Sequence of Amycolatopsis decaplanina Strain DSM 44594T.</title>
        <authorList>
            <person name="Kaur N."/>
            <person name="Kumar S."/>
            <person name="Bala M."/>
            <person name="Raghava G.P."/>
            <person name="Mayilraj S."/>
        </authorList>
    </citation>
    <scope>NUCLEOTIDE SEQUENCE [LARGE SCALE GENOMIC DNA]</scope>
    <source>
        <strain evidence="1 2">DSM 44594</strain>
    </source>
</reference>
<gene>
    <name evidence="1" type="ORF">H074_13977</name>
</gene>
<evidence type="ECO:0000313" key="2">
    <source>
        <dbReference type="Proteomes" id="UP000054226"/>
    </source>
</evidence>
<dbReference type="Proteomes" id="UP000054226">
    <property type="component" value="Unassembled WGS sequence"/>
</dbReference>
<dbReference type="RefSeq" id="WP_007030697.1">
    <property type="nucleotide sequence ID" value="NZ_AOHO01000048.1"/>
</dbReference>
<evidence type="ECO:0000313" key="1">
    <source>
        <dbReference type="EMBL" id="EME60141.1"/>
    </source>
</evidence>
<proteinExistence type="predicted"/>
<dbReference type="AlphaFoldDB" id="M2XGP5"/>
<organism evidence="1 2">
    <name type="scientific">Amycolatopsis decaplanina DSM 44594</name>
    <dbReference type="NCBI Taxonomy" id="1284240"/>
    <lineage>
        <taxon>Bacteria</taxon>
        <taxon>Bacillati</taxon>
        <taxon>Actinomycetota</taxon>
        <taxon>Actinomycetes</taxon>
        <taxon>Pseudonocardiales</taxon>
        <taxon>Pseudonocardiaceae</taxon>
        <taxon>Amycolatopsis</taxon>
    </lineage>
</organism>
<dbReference type="EMBL" id="AOHO01000048">
    <property type="protein sequence ID" value="EME60141.1"/>
    <property type="molecule type" value="Genomic_DNA"/>
</dbReference>
<sequence>MLFFGAAANELARGLRIAKELEHDIHHWTRLSDTRSEVEGVRNAATHVVRLFESALTAARSRQLAEEDTSDDDVFALLELLRTLQGAVIDLDLELDVGWHRGEQDSDRMRVRRLADAIIYATGKATSVEERRPPAPVHAVEAEPEKAVRSATSRRLTDWAARILPAADRLEYTELFHAELHDLAESGCGGRAQITYALRVLVRAPWLRRELSAPVQERSW</sequence>
<protein>
    <submittedName>
        <fullName evidence="1">Uncharacterized protein</fullName>
    </submittedName>
</protein>
<name>M2XGP5_9PSEU</name>